<proteinExistence type="predicted"/>
<gene>
    <name evidence="1" type="ORF">SVIM_LOCUS155090</name>
</gene>
<evidence type="ECO:0000313" key="1">
    <source>
        <dbReference type="EMBL" id="VFU33625.1"/>
    </source>
</evidence>
<name>A0A6N2KZ20_SALVM</name>
<accession>A0A6N2KZ20</accession>
<reference evidence="1" key="1">
    <citation type="submission" date="2019-03" db="EMBL/GenBank/DDBJ databases">
        <authorList>
            <person name="Mank J."/>
            <person name="Almeida P."/>
        </authorList>
    </citation>
    <scope>NUCLEOTIDE SEQUENCE</scope>
    <source>
        <strain evidence="1">78183</strain>
    </source>
</reference>
<protein>
    <submittedName>
        <fullName evidence="1">Uncharacterized protein</fullName>
    </submittedName>
</protein>
<dbReference type="EMBL" id="CAADRP010000913">
    <property type="protein sequence ID" value="VFU33625.1"/>
    <property type="molecule type" value="Genomic_DNA"/>
</dbReference>
<sequence length="77" mass="9008">MKGYNSPWKQLLLSAIESFQKWKIACLLRIFKEGVCLFVSGFSSCRGFEENSDRIQINTDFRTRKVCLLLRFPPTLM</sequence>
<organism evidence="1">
    <name type="scientific">Salix viminalis</name>
    <name type="common">Common osier</name>
    <name type="synonym">Basket willow</name>
    <dbReference type="NCBI Taxonomy" id="40686"/>
    <lineage>
        <taxon>Eukaryota</taxon>
        <taxon>Viridiplantae</taxon>
        <taxon>Streptophyta</taxon>
        <taxon>Embryophyta</taxon>
        <taxon>Tracheophyta</taxon>
        <taxon>Spermatophyta</taxon>
        <taxon>Magnoliopsida</taxon>
        <taxon>eudicotyledons</taxon>
        <taxon>Gunneridae</taxon>
        <taxon>Pentapetalae</taxon>
        <taxon>rosids</taxon>
        <taxon>fabids</taxon>
        <taxon>Malpighiales</taxon>
        <taxon>Salicaceae</taxon>
        <taxon>Saliceae</taxon>
        <taxon>Salix</taxon>
    </lineage>
</organism>
<dbReference type="AlphaFoldDB" id="A0A6N2KZ20"/>